<comment type="caution">
    <text evidence="15">The sequence shown here is derived from an EMBL/GenBank/DDBJ whole genome shotgun (WGS) entry which is preliminary data.</text>
</comment>
<reference evidence="15" key="1">
    <citation type="thesis" date="2020" institute="ProQuest LLC" country="789 East Eisenhower Parkway, Ann Arbor, MI, USA">
        <title>Comparative Genomics and Chromosome Evolution.</title>
        <authorList>
            <person name="Mudd A.B."/>
        </authorList>
    </citation>
    <scope>NUCLEOTIDE SEQUENCE</scope>
    <source>
        <strain evidence="15">237g6f4</strain>
        <tissue evidence="15">Blood</tissue>
    </source>
</reference>
<dbReference type="GO" id="GO:0031514">
    <property type="term" value="C:motile cilium"/>
    <property type="evidence" value="ECO:0007669"/>
    <property type="project" value="TreeGrafter"/>
</dbReference>
<evidence type="ECO:0000256" key="5">
    <source>
        <dbReference type="ARBA" id="ARBA00022490"/>
    </source>
</evidence>
<dbReference type="GO" id="GO:0060271">
    <property type="term" value="P:cilium assembly"/>
    <property type="evidence" value="ECO:0007669"/>
    <property type="project" value="TreeGrafter"/>
</dbReference>
<evidence type="ECO:0000313" key="15">
    <source>
        <dbReference type="EMBL" id="KAG8558238.1"/>
    </source>
</evidence>
<dbReference type="AlphaFoldDB" id="A0AAV7AJH3"/>
<evidence type="ECO:0000256" key="12">
    <source>
        <dbReference type="ARBA" id="ARBA00081996"/>
    </source>
</evidence>
<dbReference type="Gene3D" id="1.20.960.40">
    <property type="match status" value="1"/>
</dbReference>
<keyword evidence="16" id="KW-1185">Reference proteome</keyword>
<evidence type="ECO:0000256" key="2">
    <source>
        <dbReference type="ARBA" id="ARBA00004463"/>
    </source>
</evidence>
<evidence type="ECO:0000256" key="1">
    <source>
        <dbReference type="ARBA" id="ARBA00004120"/>
    </source>
</evidence>
<evidence type="ECO:0000256" key="13">
    <source>
        <dbReference type="SAM" id="MobiDB-lite"/>
    </source>
</evidence>
<comment type="subcellular location">
    <subcellularLocation>
        <location evidence="1">Cytoplasm</location>
        <location evidence="1">Cytoskeleton</location>
        <location evidence="1">Cilium basal body</location>
    </subcellularLocation>
    <subcellularLocation>
        <location evidence="3">Cytoplasm</location>
        <location evidence="3">Cytoskeleton</location>
        <location evidence="3">Microtubule organizing center</location>
        <location evidence="3">Centrosome</location>
        <location evidence="3">Centriolar satellite</location>
    </subcellularLocation>
    <subcellularLocation>
        <location evidence="2">Cytoplasmic granule</location>
    </subcellularLocation>
</comment>
<gene>
    <name evidence="15" type="ORF">GDO81_016926</name>
</gene>
<evidence type="ECO:0000256" key="6">
    <source>
        <dbReference type="ARBA" id="ARBA00022794"/>
    </source>
</evidence>
<dbReference type="GO" id="GO:0034453">
    <property type="term" value="P:microtubule anchoring"/>
    <property type="evidence" value="ECO:0007669"/>
    <property type="project" value="InterPro"/>
</dbReference>
<dbReference type="InterPro" id="IPR018993">
    <property type="entry name" value="FOP_dimerisation-dom_N"/>
</dbReference>
<feature type="compositionally biased region" description="Polar residues" evidence="13">
    <location>
        <begin position="165"/>
        <end position="178"/>
    </location>
</feature>
<dbReference type="PANTHER" id="PTHR15431:SF19">
    <property type="entry name" value="CENTROSOMAL PROTEIN 20-RELATED"/>
    <property type="match status" value="1"/>
</dbReference>
<evidence type="ECO:0000256" key="8">
    <source>
        <dbReference type="ARBA" id="ARBA00023273"/>
    </source>
</evidence>
<organism evidence="15 16">
    <name type="scientific">Engystomops pustulosus</name>
    <name type="common">Tungara frog</name>
    <name type="synonym">Physalaemus pustulosus</name>
    <dbReference type="NCBI Taxonomy" id="76066"/>
    <lineage>
        <taxon>Eukaryota</taxon>
        <taxon>Metazoa</taxon>
        <taxon>Chordata</taxon>
        <taxon>Craniata</taxon>
        <taxon>Vertebrata</taxon>
        <taxon>Euteleostomi</taxon>
        <taxon>Amphibia</taxon>
        <taxon>Batrachia</taxon>
        <taxon>Anura</taxon>
        <taxon>Neobatrachia</taxon>
        <taxon>Hyloidea</taxon>
        <taxon>Leptodactylidae</taxon>
        <taxon>Leiuperinae</taxon>
        <taxon>Engystomops</taxon>
    </lineage>
</organism>
<evidence type="ECO:0000313" key="16">
    <source>
        <dbReference type="Proteomes" id="UP000824782"/>
    </source>
</evidence>
<dbReference type="FunFam" id="1.20.960.40:FF:000002">
    <property type="entry name" value="LisH domain-containing protein FOPNL"/>
    <property type="match status" value="1"/>
</dbReference>
<dbReference type="Pfam" id="PF09398">
    <property type="entry name" value="FOP_dimer"/>
    <property type="match status" value="1"/>
</dbReference>
<evidence type="ECO:0000256" key="11">
    <source>
        <dbReference type="ARBA" id="ARBA00076755"/>
    </source>
</evidence>
<evidence type="ECO:0000256" key="9">
    <source>
        <dbReference type="ARBA" id="ARBA00055043"/>
    </source>
</evidence>
<evidence type="ECO:0000256" key="4">
    <source>
        <dbReference type="ARBA" id="ARBA00005385"/>
    </source>
</evidence>
<dbReference type="SMART" id="SM00667">
    <property type="entry name" value="LisH"/>
    <property type="match status" value="1"/>
</dbReference>
<protein>
    <recommendedName>
        <fullName evidence="10">Centrosomal protein 20</fullName>
    </recommendedName>
    <alternativeName>
        <fullName evidence="11">FGFR1OP N-terminal-like protein</fullName>
    </alternativeName>
    <alternativeName>
        <fullName evidence="12">LisH domain-containing protein FOPNL</fullName>
    </alternativeName>
</protein>
<keyword evidence="6" id="KW-0970">Cilium biogenesis/degradation</keyword>
<dbReference type="PROSITE" id="PS50896">
    <property type="entry name" value="LISH"/>
    <property type="match status" value="1"/>
</dbReference>
<dbReference type="InterPro" id="IPR006594">
    <property type="entry name" value="LisH"/>
</dbReference>
<dbReference type="PANTHER" id="PTHR15431">
    <property type="entry name" value="FGFR1 ONCOGENE PARTNER/LISH DOMAIN-CONTAINING PROTEIN"/>
    <property type="match status" value="1"/>
</dbReference>
<evidence type="ECO:0000256" key="10">
    <source>
        <dbReference type="ARBA" id="ARBA00070736"/>
    </source>
</evidence>
<keyword evidence="7" id="KW-0206">Cytoskeleton</keyword>
<dbReference type="Proteomes" id="UP000824782">
    <property type="component" value="Unassembled WGS sequence"/>
</dbReference>
<sequence>MFSPCLCGFPPDPPVSSNTRKYTVLTETLDKRGVLGQLKAQVRAEVFAALDDQSEPRPVLSHENLLINEMIREYLEFNKYKYTSSVLTAETGLSDVPLDRCFLSRELNLVEDSSAQSVPVLYGMLAHFLHGHKEVPCPSSQRRAESSADRISKGNLLEPTKYMEPSTSQSYLLQGSHR</sequence>
<evidence type="ECO:0000256" key="7">
    <source>
        <dbReference type="ARBA" id="ARBA00023212"/>
    </source>
</evidence>
<dbReference type="GO" id="GO:0034451">
    <property type="term" value="C:centriolar satellite"/>
    <property type="evidence" value="ECO:0007669"/>
    <property type="project" value="UniProtKB-SubCell"/>
</dbReference>
<keyword evidence="8" id="KW-0966">Cell projection</keyword>
<comment type="similarity">
    <text evidence="4">Belongs to the CEP43 family.</text>
</comment>
<feature type="region of interest" description="Disordered" evidence="13">
    <location>
        <begin position="136"/>
        <end position="178"/>
    </location>
</feature>
<keyword evidence="5" id="KW-0963">Cytoplasm</keyword>
<name>A0AAV7AJH3_ENGPU</name>
<proteinExistence type="inferred from homology"/>
<evidence type="ECO:0000256" key="3">
    <source>
        <dbReference type="ARBA" id="ARBA00004607"/>
    </source>
</evidence>
<accession>A0AAV7AJH3</accession>
<evidence type="ECO:0000259" key="14">
    <source>
        <dbReference type="Pfam" id="PF09398"/>
    </source>
</evidence>
<feature type="domain" description="FGFR1 oncogene partner (FOP) N-terminal dimerisation" evidence="14">
    <location>
        <begin position="63"/>
        <end position="127"/>
    </location>
</feature>
<comment type="function">
    <text evidence="9">Involved in the biogenesis of cilia. Required for the recruitment of PLK1 to centrosomes and S phase progression.</text>
</comment>
<feature type="compositionally biased region" description="Basic and acidic residues" evidence="13">
    <location>
        <begin position="142"/>
        <end position="152"/>
    </location>
</feature>
<dbReference type="GO" id="GO:0036064">
    <property type="term" value="C:ciliary basal body"/>
    <property type="evidence" value="ECO:0007669"/>
    <property type="project" value="UniProtKB-ARBA"/>
</dbReference>
<dbReference type="EMBL" id="WNYA01000008">
    <property type="protein sequence ID" value="KAG8558238.1"/>
    <property type="molecule type" value="Genomic_DNA"/>
</dbReference>